<dbReference type="VEuPathDB" id="FungiDB:TREMEDRAFT_64061"/>
<evidence type="ECO:0000256" key="1">
    <source>
        <dbReference type="SAM" id="MobiDB-lite"/>
    </source>
</evidence>
<feature type="compositionally biased region" description="Polar residues" evidence="1">
    <location>
        <begin position="159"/>
        <end position="175"/>
    </location>
</feature>
<comment type="caution">
    <text evidence="2">The sequence shown here is derived from an EMBL/GenBank/DDBJ whole genome shotgun (WGS) entry which is preliminary data.</text>
</comment>
<reference evidence="2 3" key="1">
    <citation type="submission" date="2016-06" db="EMBL/GenBank/DDBJ databases">
        <title>Evolution of pathogenesis and genome organization in the Tremellales.</title>
        <authorList>
            <person name="Cuomo C."/>
            <person name="Litvintseva A."/>
            <person name="Heitman J."/>
            <person name="Chen Y."/>
            <person name="Sun S."/>
            <person name="Springer D."/>
            <person name="Dromer F."/>
            <person name="Young S."/>
            <person name="Zeng Q."/>
            <person name="Chapman S."/>
            <person name="Gujja S."/>
            <person name="Saif S."/>
            <person name="Birren B."/>
        </authorList>
    </citation>
    <scope>NUCLEOTIDE SEQUENCE [LARGE SCALE GENOMIC DNA]</scope>
    <source>
        <strain evidence="2 3">ATCC 28783</strain>
    </source>
</reference>
<name>A0A4Q1BBI5_TREME</name>
<organism evidence="2 3">
    <name type="scientific">Tremella mesenterica</name>
    <name type="common">Jelly fungus</name>
    <dbReference type="NCBI Taxonomy" id="5217"/>
    <lineage>
        <taxon>Eukaryota</taxon>
        <taxon>Fungi</taxon>
        <taxon>Dikarya</taxon>
        <taxon>Basidiomycota</taxon>
        <taxon>Agaricomycotina</taxon>
        <taxon>Tremellomycetes</taxon>
        <taxon>Tremellales</taxon>
        <taxon>Tremellaceae</taxon>
        <taxon>Tremella</taxon>
    </lineage>
</organism>
<feature type="region of interest" description="Disordered" evidence="1">
    <location>
        <begin position="143"/>
        <end position="203"/>
    </location>
</feature>
<accession>A0A4Q1BBI5</accession>
<sequence length="203" mass="22360">MLRASSILDVFRTTTLLKQVPRARGYARGTIIGRVCAMPKEAETDSGKKYWIYHLASPTRPLKNSDGDVINDEYGFPVVPLNWFYVFNFQKDAKEKLADVKTGDMVLVDVTLDVNWNEPFGDNKEFATSQIYLHELSHRVLAQTRKQAPPTHPEPPAPDSSTGPADGATSESGPKTSIKIGFSENKSTGDKSKTKAARFGAGK</sequence>
<proteinExistence type="predicted"/>
<gene>
    <name evidence="2" type="ORF">M231_06577</name>
</gene>
<dbReference type="OrthoDB" id="1078367at2759"/>
<protein>
    <submittedName>
        <fullName evidence="2">Uncharacterized protein</fullName>
    </submittedName>
</protein>
<evidence type="ECO:0000313" key="2">
    <source>
        <dbReference type="EMBL" id="RXK36172.1"/>
    </source>
</evidence>
<dbReference type="InParanoid" id="A0A4Q1BBI5"/>
<evidence type="ECO:0000313" key="3">
    <source>
        <dbReference type="Proteomes" id="UP000289152"/>
    </source>
</evidence>
<dbReference type="AlphaFoldDB" id="A0A4Q1BBI5"/>
<keyword evidence="3" id="KW-1185">Reference proteome</keyword>
<dbReference type="InterPro" id="IPR012340">
    <property type="entry name" value="NA-bd_OB-fold"/>
</dbReference>
<dbReference type="Gene3D" id="2.40.50.140">
    <property type="entry name" value="Nucleic acid-binding proteins"/>
    <property type="match status" value="1"/>
</dbReference>
<dbReference type="Proteomes" id="UP000289152">
    <property type="component" value="Unassembled WGS sequence"/>
</dbReference>
<dbReference type="EMBL" id="SDIL01000106">
    <property type="protein sequence ID" value="RXK36172.1"/>
    <property type="molecule type" value="Genomic_DNA"/>
</dbReference>
<dbReference type="STRING" id="5217.A0A4Q1BBI5"/>